<protein>
    <submittedName>
        <fullName evidence="1">Uncharacterized protein</fullName>
    </submittedName>
</protein>
<evidence type="ECO:0000313" key="1">
    <source>
        <dbReference type="EMBL" id="JAH53405.1"/>
    </source>
</evidence>
<reference evidence="1" key="2">
    <citation type="journal article" date="2015" name="Fish Shellfish Immunol.">
        <title>Early steps in the European eel (Anguilla anguilla)-Vibrio vulnificus interaction in the gills: Role of the RtxA13 toxin.</title>
        <authorList>
            <person name="Callol A."/>
            <person name="Pajuelo D."/>
            <person name="Ebbesson L."/>
            <person name="Teles M."/>
            <person name="MacKenzie S."/>
            <person name="Amaro C."/>
        </authorList>
    </citation>
    <scope>NUCLEOTIDE SEQUENCE</scope>
</reference>
<reference evidence="1" key="1">
    <citation type="submission" date="2014-11" db="EMBL/GenBank/DDBJ databases">
        <authorList>
            <person name="Amaro Gonzalez C."/>
        </authorList>
    </citation>
    <scope>NUCLEOTIDE SEQUENCE</scope>
</reference>
<organism evidence="1">
    <name type="scientific">Anguilla anguilla</name>
    <name type="common">European freshwater eel</name>
    <name type="synonym">Muraena anguilla</name>
    <dbReference type="NCBI Taxonomy" id="7936"/>
    <lineage>
        <taxon>Eukaryota</taxon>
        <taxon>Metazoa</taxon>
        <taxon>Chordata</taxon>
        <taxon>Craniata</taxon>
        <taxon>Vertebrata</taxon>
        <taxon>Euteleostomi</taxon>
        <taxon>Actinopterygii</taxon>
        <taxon>Neopterygii</taxon>
        <taxon>Teleostei</taxon>
        <taxon>Anguilliformes</taxon>
        <taxon>Anguillidae</taxon>
        <taxon>Anguilla</taxon>
    </lineage>
</organism>
<proteinExistence type="predicted"/>
<sequence length="15" mass="1674">MLILNPLVFNSLTAK</sequence>
<accession>A0A0E9TKL4</accession>
<dbReference type="EMBL" id="GBXM01055172">
    <property type="protein sequence ID" value="JAH53405.1"/>
    <property type="molecule type" value="Transcribed_RNA"/>
</dbReference>
<name>A0A0E9TKL4_ANGAN</name>